<evidence type="ECO:0000313" key="2">
    <source>
        <dbReference type="EMBL" id="SCM70353.1"/>
    </source>
</evidence>
<dbReference type="RefSeq" id="WP_232088204.1">
    <property type="nucleotide sequence ID" value="NZ_LT608333.1"/>
</dbReference>
<dbReference type="InterPro" id="IPR052969">
    <property type="entry name" value="Thr-specific_kinase-like"/>
</dbReference>
<feature type="domain" description="VWFA" evidence="1">
    <location>
        <begin position="236"/>
        <end position="452"/>
    </location>
</feature>
<dbReference type="GO" id="GO:0005737">
    <property type="term" value="C:cytoplasm"/>
    <property type="evidence" value="ECO:0007669"/>
    <property type="project" value="TreeGrafter"/>
</dbReference>
<dbReference type="PROSITE" id="PS50234">
    <property type="entry name" value="VWFA"/>
    <property type="match status" value="1"/>
</dbReference>
<organism evidence="2">
    <name type="scientific">uncultured Desulfovibrio sp</name>
    <dbReference type="NCBI Taxonomy" id="167968"/>
    <lineage>
        <taxon>Bacteria</taxon>
        <taxon>Pseudomonadati</taxon>
        <taxon>Thermodesulfobacteriota</taxon>
        <taxon>Desulfovibrionia</taxon>
        <taxon>Desulfovibrionales</taxon>
        <taxon>Desulfovibrionaceae</taxon>
        <taxon>Desulfovibrio</taxon>
        <taxon>environmental samples</taxon>
    </lineage>
</organism>
<dbReference type="InterPro" id="IPR002035">
    <property type="entry name" value="VWF_A"/>
</dbReference>
<dbReference type="EMBL" id="FMJC01000001">
    <property type="protein sequence ID" value="SCM70353.1"/>
    <property type="molecule type" value="Genomic_DNA"/>
</dbReference>
<dbReference type="AlphaFoldDB" id="A0A212KYK9"/>
<dbReference type="CDD" id="cd00198">
    <property type="entry name" value="vWFA"/>
    <property type="match status" value="1"/>
</dbReference>
<reference evidence="2" key="1">
    <citation type="submission" date="2016-08" db="EMBL/GenBank/DDBJ databases">
        <authorList>
            <person name="Seilhamer J.J."/>
        </authorList>
    </citation>
    <scope>NUCLEOTIDE SEQUENCE</scope>
    <source>
        <strain evidence="2">86-1</strain>
    </source>
</reference>
<name>A0A212KYK9_9BACT</name>
<dbReference type="InterPro" id="IPR036465">
    <property type="entry name" value="vWFA_dom_sf"/>
</dbReference>
<dbReference type="GO" id="GO:0004674">
    <property type="term" value="F:protein serine/threonine kinase activity"/>
    <property type="evidence" value="ECO:0007669"/>
    <property type="project" value="TreeGrafter"/>
</dbReference>
<accession>A0A212KYK9</accession>
<dbReference type="PANTHER" id="PTHR47763:SF1">
    <property type="entry name" value="DUF659 DOMAIN-CONTAINING PROTEIN"/>
    <property type="match status" value="1"/>
</dbReference>
<proteinExistence type="predicted"/>
<gene>
    <name evidence="2" type="ORF">KL86DES1_10353</name>
</gene>
<sequence length="667" mass="72435">MRPALTPYTLRAPFILLACALTVLFAVGTGVVCSTSAAQAAPLLLEGKKTLFQRVVSHPGARLLATPGTDAAVVKESVTPFTVFYVYARTNGWIQVGTGTASAEGWLEAAKATEWNQSLTLLFTPRTGREPVLFFNTEKALNDICAAPDMDARLDKLGAEASTLLQGGKTPPADFPVLASEPADAAGAVSEKRFYLMPILDMKDPFDGVKFLRVASIDPGSLGNGQDGKGGPPKTGIALVIDTTISMKPYIDQSLNVVRQIYDKIEQDKLEDNVGFAVVAFRNSTTATPGLGYVSEVVSDFATAKDRKNLEEKLGKVQEATVSSHDFNEDSLAGVYKAVESLNWSGYSSRLILLITDAGPLKSTDKYASVSMGPNELNDFARQKGIWITVLHIKSPGGAKNHAYAEQSYRALSKLSGNRSNYQVVAAPTAAAGAKQFAEVAKVLATGMVDMVKNTAAGKIMTKPKDEKPQKLTAEEEAARLAATLGYAMQLEYLGRAHENQAPSVVSSWIADMDLKRLAKSEQSPSVEVAVLLTKNQLNDLSAQIKAIIDSGERTKKTDSRDFFQGVLSASTRMARDPNMPTQGKNLAELGVLAEFLDGLPYKSDIMLLREEDWYRMSVGEQTAFINRLKSRLARYEEYDRDRANWESFGQSNPGDWVYRVPLSMLP</sequence>
<dbReference type="Gene3D" id="3.40.50.410">
    <property type="entry name" value="von Willebrand factor, type A domain"/>
    <property type="match status" value="1"/>
</dbReference>
<dbReference type="PANTHER" id="PTHR47763">
    <property type="entry name" value="ALPHA-PROTEIN KINASE VWKA"/>
    <property type="match status" value="1"/>
</dbReference>
<protein>
    <submittedName>
        <fullName evidence="2">PpkA-related protein</fullName>
    </submittedName>
</protein>
<dbReference type="SUPFAM" id="SSF53300">
    <property type="entry name" value="vWA-like"/>
    <property type="match status" value="1"/>
</dbReference>
<evidence type="ECO:0000259" key="1">
    <source>
        <dbReference type="PROSITE" id="PS50234"/>
    </source>
</evidence>